<protein>
    <recommendedName>
        <fullName evidence="5">NAD dependent epimerase/dehydratase family protein</fullName>
    </recommendedName>
</protein>
<dbReference type="EMBL" id="LPUY01000008">
    <property type="protein sequence ID" value="KUP94943.1"/>
    <property type="molecule type" value="Genomic_DNA"/>
</dbReference>
<organism evidence="3 4">
    <name type="scientific">Tritonibacter horizontis</name>
    <dbReference type="NCBI Taxonomy" id="1768241"/>
    <lineage>
        <taxon>Bacteria</taxon>
        <taxon>Pseudomonadati</taxon>
        <taxon>Pseudomonadota</taxon>
        <taxon>Alphaproteobacteria</taxon>
        <taxon>Rhodobacterales</taxon>
        <taxon>Paracoccaceae</taxon>
        <taxon>Tritonibacter</taxon>
    </lineage>
</organism>
<evidence type="ECO:0000313" key="4">
    <source>
        <dbReference type="Proteomes" id="UP000068382"/>
    </source>
</evidence>
<evidence type="ECO:0000256" key="1">
    <source>
        <dbReference type="ARBA" id="ARBA00023027"/>
    </source>
</evidence>
<dbReference type="Proteomes" id="UP000068382">
    <property type="component" value="Unassembled WGS sequence"/>
</dbReference>
<proteinExistence type="predicted"/>
<dbReference type="PATRIC" id="fig|1768241.3.peg.279"/>
<dbReference type="CDD" id="cd05266">
    <property type="entry name" value="SDR_a4"/>
    <property type="match status" value="1"/>
</dbReference>
<dbReference type="InterPro" id="IPR036291">
    <property type="entry name" value="NAD(P)-bd_dom_sf"/>
</dbReference>
<sequence>MPKNATRSGRDADGPSGDLSAPRRGGGSRPVSPPWRTIKPVGPGAALARGVRTTEAGAGVTSDVADHREGGENGPVFGAGCAEHLATGPDAPHGPHMTRSSHKTLLCIGFGYTARALAAALAGPDWRIIGTTRDRAEAAPMAGVTLCTWPGDPVPLSGVTHVLLSIAPTEEGDPVLASMAEDIAALPGLEWVGYLSTTAVYGDHNGAWVDETTPLTPASRRGDLRVEAEAGWQAIADLPLHIFRLAGIYGPGRGPFAKLMSGRARRIVKPGQVFSRIHVDDIAQVLVASIARPDPGAIYNVCDDEPAPPQDVLGFAAELLGLPMPAEVPFDEAGMSPMARSFYGENKRVRNDRIKDELGVRLLFPDYRSGLRAVLEVEDMDRFVPPADPPGV</sequence>
<name>A0A132C2X6_9RHOB</name>
<accession>A0A132C2X6</accession>
<dbReference type="AlphaFoldDB" id="A0A132C2X6"/>
<feature type="region of interest" description="Disordered" evidence="2">
    <location>
        <begin position="1"/>
        <end position="51"/>
    </location>
</feature>
<dbReference type="SUPFAM" id="SSF51735">
    <property type="entry name" value="NAD(P)-binding Rossmann-fold domains"/>
    <property type="match status" value="1"/>
</dbReference>
<reference evidence="3 4" key="1">
    <citation type="submission" date="2015-12" db="EMBL/GenBank/DDBJ databases">
        <title>Genome sequence of the marine Rhodobacteraceae strain O3.65, Candidatus Tritonibacter horizontis.</title>
        <authorList>
            <person name="Poehlein A."/>
            <person name="Giebel H.A."/>
            <person name="Voget S."/>
            <person name="Brinkhoff T."/>
        </authorList>
    </citation>
    <scope>NUCLEOTIDE SEQUENCE [LARGE SCALE GENOMIC DNA]</scope>
    <source>
        <strain evidence="3 4">O3.65</strain>
    </source>
</reference>
<dbReference type="Gene3D" id="3.40.50.720">
    <property type="entry name" value="NAD(P)-binding Rossmann-like Domain"/>
    <property type="match status" value="1"/>
</dbReference>
<evidence type="ECO:0000256" key="2">
    <source>
        <dbReference type="SAM" id="MobiDB-lite"/>
    </source>
</evidence>
<comment type="caution">
    <text evidence="3">The sequence shown here is derived from an EMBL/GenBank/DDBJ whole genome shotgun (WGS) entry which is preliminary data.</text>
</comment>
<dbReference type="PANTHER" id="PTHR43574">
    <property type="entry name" value="EPIMERASE-RELATED"/>
    <property type="match status" value="1"/>
</dbReference>
<evidence type="ECO:0008006" key="5">
    <source>
        <dbReference type="Google" id="ProtNLM"/>
    </source>
</evidence>
<keyword evidence="1" id="KW-0520">NAD</keyword>
<keyword evidence="4" id="KW-1185">Reference proteome</keyword>
<gene>
    <name evidence="3" type="ORF">TRIHO_02790</name>
</gene>
<evidence type="ECO:0000313" key="3">
    <source>
        <dbReference type="EMBL" id="KUP94943.1"/>
    </source>
</evidence>